<accession>A0A380W4C4</accession>
<comment type="similarity">
    <text evidence="8 9">Belongs to the TRAP transporter small permease family.</text>
</comment>
<dbReference type="AlphaFoldDB" id="A0A380W4C4"/>
<proteinExistence type="inferred from homology"/>
<protein>
    <recommendedName>
        <fullName evidence="9">TRAP transporter small permease protein</fullName>
    </recommendedName>
</protein>
<dbReference type="Proteomes" id="UP000254343">
    <property type="component" value="Unassembled WGS sequence"/>
</dbReference>
<evidence type="ECO:0000256" key="1">
    <source>
        <dbReference type="ARBA" id="ARBA00004429"/>
    </source>
</evidence>
<dbReference type="GO" id="GO:0015740">
    <property type="term" value="P:C4-dicarboxylate transport"/>
    <property type="evidence" value="ECO:0007669"/>
    <property type="project" value="TreeGrafter"/>
</dbReference>
<evidence type="ECO:0000256" key="2">
    <source>
        <dbReference type="ARBA" id="ARBA00022448"/>
    </source>
</evidence>
<dbReference type="EMBL" id="UIGB01000001">
    <property type="protein sequence ID" value="SUU83814.1"/>
    <property type="molecule type" value="Genomic_DNA"/>
</dbReference>
<feature type="transmembrane region" description="Helical" evidence="9">
    <location>
        <begin position="42"/>
        <end position="64"/>
    </location>
</feature>
<dbReference type="Pfam" id="PF04290">
    <property type="entry name" value="DctQ"/>
    <property type="match status" value="1"/>
</dbReference>
<sequence>MLLQMIDFATRTLTVISAAIIGVLAFLVSFDAITRTLRIPSIWVFDVSLYLLIAAGFLGSAYALRSGSHFRMVIFADMLGPAGRRWADRIAYFATFAFAVMMTWLTAGYVLDNYNAGYTSGTILDAPLWIPQSVMPIGAFVLALEALSSLIRDDYPSVVEG</sequence>
<organism evidence="11 12">
    <name type="scientific">Afipia felis</name>
    <name type="common">Cat scratch disease bacillus</name>
    <dbReference type="NCBI Taxonomy" id="1035"/>
    <lineage>
        <taxon>Bacteria</taxon>
        <taxon>Pseudomonadati</taxon>
        <taxon>Pseudomonadota</taxon>
        <taxon>Alphaproteobacteria</taxon>
        <taxon>Hyphomicrobiales</taxon>
        <taxon>Nitrobacteraceae</taxon>
        <taxon>Afipia</taxon>
    </lineage>
</organism>
<keyword evidence="7 9" id="KW-0472">Membrane</keyword>
<evidence type="ECO:0000256" key="6">
    <source>
        <dbReference type="ARBA" id="ARBA00022989"/>
    </source>
</evidence>
<dbReference type="OrthoDB" id="9797534at2"/>
<keyword evidence="2 9" id="KW-0813">Transport</keyword>
<evidence type="ECO:0000256" key="8">
    <source>
        <dbReference type="ARBA" id="ARBA00038436"/>
    </source>
</evidence>
<keyword evidence="3" id="KW-1003">Cell membrane</keyword>
<dbReference type="InterPro" id="IPR007387">
    <property type="entry name" value="TRAP_DctQ"/>
</dbReference>
<feature type="domain" description="Tripartite ATP-independent periplasmic transporters DctQ component" evidence="10">
    <location>
        <begin position="25"/>
        <end position="153"/>
    </location>
</feature>
<evidence type="ECO:0000256" key="9">
    <source>
        <dbReference type="RuleBase" id="RU369079"/>
    </source>
</evidence>
<evidence type="ECO:0000256" key="5">
    <source>
        <dbReference type="ARBA" id="ARBA00022692"/>
    </source>
</evidence>
<dbReference type="PANTHER" id="PTHR35011:SF10">
    <property type="entry name" value="TRAP TRANSPORTER SMALL PERMEASE PROTEIN"/>
    <property type="match status" value="1"/>
</dbReference>
<feature type="transmembrane region" description="Helical" evidence="9">
    <location>
        <begin position="90"/>
        <end position="109"/>
    </location>
</feature>
<comment type="subcellular location">
    <subcellularLocation>
        <location evidence="1 9">Cell inner membrane</location>
        <topology evidence="1 9">Multi-pass membrane protein</topology>
    </subcellularLocation>
</comment>
<reference evidence="11 12" key="1">
    <citation type="submission" date="2018-06" db="EMBL/GenBank/DDBJ databases">
        <authorList>
            <consortium name="Pathogen Informatics"/>
            <person name="Doyle S."/>
        </authorList>
    </citation>
    <scope>NUCLEOTIDE SEQUENCE [LARGE SCALE GENOMIC DNA]</scope>
    <source>
        <strain evidence="11 12">NCTC12722</strain>
    </source>
</reference>
<evidence type="ECO:0000256" key="7">
    <source>
        <dbReference type="ARBA" id="ARBA00023136"/>
    </source>
</evidence>
<dbReference type="InterPro" id="IPR055348">
    <property type="entry name" value="DctQ"/>
</dbReference>
<dbReference type="GO" id="GO:0005886">
    <property type="term" value="C:plasma membrane"/>
    <property type="evidence" value="ECO:0007669"/>
    <property type="project" value="UniProtKB-SubCell"/>
</dbReference>
<evidence type="ECO:0000256" key="4">
    <source>
        <dbReference type="ARBA" id="ARBA00022519"/>
    </source>
</evidence>
<feature type="transmembrane region" description="Helical" evidence="9">
    <location>
        <begin position="12"/>
        <end position="30"/>
    </location>
</feature>
<evidence type="ECO:0000256" key="3">
    <source>
        <dbReference type="ARBA" id="ARBA00022475"/>
    </source>
</evidence>
<evidence type="ECO:0000313" key="11">
    <source>
        <dbReference type="EMBL" id="SUU83814.1"/>
    </source>
</evidence>
<comment type="function">
    <text evidence="9">Part of the tripartite ATP-independent periplasmic (TRAP) transport system.</text>
</comment>
<gene>
    <name evidence="11" type="ORF">NCTC12722_00993</name>
</gene>
<comment type="subunit">
    <text evidence="9">The complex comprises the extracytoplasmic solute receptor protein and the two transmembrane proteins.</text>
</comment>
<feature type="transmembrane region" description="Helical" evidence="9">
    <location>
        <begin position="129"/>
        <end position="147"/>
    </location>
</feature>
<dbReference type="RefSeq" id="WP_002718593.1">
    <property type="nucleotide sequence ID" value="NZ_UFSI01000001.1"/>
</dbReference>
<name>A0A380W4C4_AFIFE</name>
<evidence type="ECO:0000313" key="12">
    <source>
        <dbReference type="Proteomes" id="UP000254343"/>
    </source>
</evidence>
<evidence type="ECO:0000259" key="10">
    <source>
        <dbReference type="Pfam" id="PF04290"/>
    </source>
</evidence>
<keyword evidence="5 9" id="KW-0812">Transmembrane</keyword>
<keyword evidence="4 9" id="KW-0997">Cell inner membrane</keyword>
<keyword evidence="6 9" id="KW-1133">Transmembrane helix</keyword>
<dbReference type="GO" id="GO:0022857">
    <property type="term" value="F:transmembrane transporter activity"/>
    <property type="evidence" value="ECO:0007669"/>
    <property type="project" value="UniProtKB-UniRule"/>
</dbReference>
<dbReference type="PANTHER" id="PTHR35011">
    <property type="entry name" value="2,3-DIKETO-L-GULONATE TRAP TRANSPORTER SMALL PERMEASE PROTEIN YIAM"/>
    <property type="match status" value="1"/>
</dbReference>